<comment type="caution">
    <text evidence="9">The sequence shown here is derived from an EMBL/GenBank/DDBJ whole genome shotgun (WGS) entry which is preliminary data.</text>
</comment>
<feature type="region of interest" description="Disordered" evidence="6">
    <location>
        <begin position="1"/>
        <end position="21"/>
    </location>
</feature>
<dbReference type="OrthoDB" id="9807815at2"/>
<gene>
    <name evidence="9" type="ORF">EBM89_13870</name>
</gene>
<protein>
    <submittedName>
        <fullName evidence="9">GtrA family protein</fullName>
    </submittedName>
</protein>
<dbReference type="AlphaFoldDB" id="A0A3M2IYV5"/>
<dbReference type="GO" id="GO:0000271">
    <property type="term" value="P:polysaccharide biosynthetic process"/>
    <property type="evidence" value="ECO:0007669"/>
    <property type="project" value="InterPro"/>
</dbReference>
<evidence type="ECO:0000256" key="4">
    <source>
        <dbReference type="ARBA" id="ARBA00022989"/>
    </source>
</evidence>
<feature type="domain" description="GtrA/DPMS transmembrane" evidence="8">
    <location>
        <begin position="37"/>
        <end position="161"/>
    </location>
</feature>
<evidence type="ECO:0000259" key="8">
    <source>
        <dbReference type="Pfam" id="PF04138"/>
    </source>
</evidence>
<keyword evidence="4 7" id="KW-1133">Transmembrane helix</keyword>
<dbReference type="PANTHER" id="PTHR38459:SF1">
    <property type="entry name" value="PROPHAGE BACTOPRENOL-LINKED GLUCOSE TRANSLOCASE HOMOLOG"/>
    <property type="match status" value="1"/>
</dbReference>
<dbReference type="GO" id="GO:0005886">
    <property type="term" value="C:plasma membrane"/>
    <property type="evidence" value="ECO:0007669"/>
    <property type="project" value="TreeGrafter"/>
</dbReference>
<proteinExistence type="inferred from homology"/>
<evidence type="ECO:0000313" key="9">
    <source>
        <dbReference type="EMBL" id="RMI07097.1"/>
    </source>
</evidence>
<evidence type="ECO:0000256" key="7">
    <source>
        <dbReference type="SAM" id="Phobius"/>
    </source>
</evidence>
<dbReference type="PANTHER" id="PTHR38459">
    <property type="entry name" value="PROPHAGE BACTOPRENOL-LINKED GLUCOSE TRANSLOCASE HOMOLOG"/>
    <property type="match status" value="1"/>
</dbReference>
<evidence type="ECO:0000256" key="6">
    <source>
        <dbReference type="SAM" id="MobiDB-lite"/>
    </source>
</evidence>
<name>A0A3M2IYV5_9CELL</name>
<keyword evidence="3 7" id="KW-0812">Transmembrane</keyword>
<evidence type="ECO:0000256" key="3">
    <source>
        <dbReference type="ARBA" id="ARBA00022692"/>
    </source>
</evidence>
<comment type="subcellular location">
    <subcellularLocation>
        <location evidence="1">Membrane</location>
        <topology evidence="1">Multi-pass membrane protein</topology>
    </subcellularLocation>
</comment>
<feature type="transmembrane region" description="Helical" evidence="7">
    <location>
        <begin position="106"/>
        <end position="129"/>
    </location>
</feature>
<reference evidence="9 10" key="1">
    <citation type="submission" date="2018-10" db="EMBL/GenBank/DDBJ databases">
        <title>Isolation, diversity and antifungal activity of actinobacteria from wheat.</title>
        <authorList>
            <person name="Han C."/>
        </authorList>
    </citation>
    <scope>NUCLEOTIDE SEQUENCE [LARGE SCALE GENOMIC DNA]</scope>
    <source>
        <strain evidence="9 10">NEAU-YY56</strain>
    </source>
</reference>
<evidence type="ECO:0000256" key="2">
    <source>
        <dbReference type="ARBA" id="ARBA00009399"/>
    </source>
</evidence>
<evidence type="ECO:0000256" key="5">
    <source>
        <dbReference type="ARBA" id="ARBA00023136"/>
    </source>
</evidence>
<dbReference type="Proteomes" id="UP000269289">
    <property type="component" value="Unassembled WGS sequence"/>
</dbReference>
<dbReference type="InterPro" id="IPR007267">
    <property type="entry name" value="GtrA_DPMS_TM"/>
</dbReference>
<evidence type="ECO:0000256" key="1">
    <source>
        <dbReference type="ARBA" id="ARBA00004141"/>
    </source>
</evidence>
<feature type="region of interest" description="Disordered" evidence="6">
    <location>
        <begin position="177"/>
        <end position="197"/>
    </location>
</feature>
<accession>A0A3M2IYV5</accession>
<dbReference type="InterPro" id="IPR051401">
    <property type="entry name" value="GtrA_CellWall_Glycosyl"/>
</dbReference>
<feature type="transmembrane region" description="Helical" evidence="7">
    <location>
        <begin position="135"/>
        <end position="154"/>
    </location>
</feature>
<dbReference type="RefSeq" id="WP_122150011.1">
    <property type="nucleotide sequence ID" value="NZ_RFFI01000079.1"/>
</dbReference>
<keyword evidence="5 7" id="KW-0472">Membrane</keyword>
<keyword evidence="10" id="KW-1185">Reference proteome</keyword>
<organism evidence="9 10">
    <name type="scientific">Cellulomonas triticagri</name>
    <dbReference type="NCBI Taxonomy" id="2483352"/>
    <lineage>
        <taxon>Bacteria</taxon>
        <taxon>Bacillati</taxon>
        <taxon>Actinomycetota</taxon>
        <taxon>Actinomycetes</taxon>
        <taxon>Micrococcales</taxon>
        <taxon>Cellulomonadaceae</taxon>
        <taxon>Cellulomonas</taxon>
    </lineage>
</organism>
<comment type="similarity">
    <text evidence="2">Belongs to the GtrA family.</text>
</comment>
<feature type="compositionally biased region" description="Basic and acidic residues" evidence="6">
    <location>
        <begin position="188"/>
        <end position="197"/>
    </location>
</feature>
<sequence length="197" mass="20931">MTPSGAPGLTAAPGPAPQARPGRLSATLRARLLELVRFGSVGSVAFVVDLGTYNLLRFGPVDLLHDKPLTARVIAVLLATFVSWLGSRHWTFADQRTHRRGREAALFFVINAVATGVTLGTLAFSHYVLGFSGPFSDNVANVIGIVLGTALRYAGYKLFVFTGTAALAEIGHDVRTRAGTSGTVPHPRQTDDHRTPG</sequence>
<dbReference type="Pfam" id="PF04138">
    <property type="entry name" value="GtrA_DPMS_TM"/>
    <property type="match status" value="1"/>
</dbReference>
<evidence type="ECO:0000313" key="10">
    <source>
        <dbReference type="Proteomes" id="UP000269289"/>
    </source>
</evidence>
<dbReference type="EMBL" id="RFFI01000079">
    <property type="protein sequence ID" value="RMI07097.1"/>
    <property type="molecule type" value="Genomic_DNA"/>
</dbReference>
<feature type="transmembrane region" description="Helical" evidence="7">
    <location>
        <begin position="68"/>
        <end position="86"/>
    </location>
</feature>